<dbReference type="InterPro" id="IPR008540">
    <property type="entry name" value="BES1_N"/>
</dbReference>
<dbReference type="EMBL" id="MNCJ02000331">
    <property type="protein sequence ID" value="KAF5759543.1"/>
    <property type="molecule type" value="Genomic_DNA"/>
</dbReference>
<reference evidence="7" key="3">
    <citation type="submission" date="2020-06" db="EMBL/GenBank/DDBJ databases">
        <title>Helianthus annuus Genome sequencing and assembly Release 2.</title>
        <authorList>
            <person name="Gouzy J."/>
            <person name="Langlade N."/>
            <person name="Munos S."/>
        </authorList>
    </citation>
    <scope>NUCLEOTIDE SEQUENCE</scope>
    <source>
        <tissue evidence="7">Leaves</tissue>
    </source>
</reference>
<dbReference type="PANTHER" id="PTHR31506">
    <property type="entry name" value="BES1/BZR1 HOMOLOG PROTEIN 3-RELATED"/>
    <property type="match status" value="1"/>
</dbReference>
<reference evidence="8" key="2">
    <citation type="submission" date="2017-02" db="EMBL/GenBank/DDBJ databases">
        <title>Sunflower complete genome.</title>
        <authorList>
            <person name="Langlade N."/>
            <person name="Munos S."/>
        </authorList>
    </citation>
    <scope>NUCLEOTIDE SEQUENCE [LARGE SCALE GENOMIC DNA]</scope>
    <source>
        <tissue evidence="8">Leaves</tissue>
    </source>
</reference>
<evidence type="ECO:0000313" key="7">
    <source>
        <dbReference type="EMBL" id="KAF5759543.1"/>
    </source>
</evidence>
<dbReference type="GO" id="GO:0003677">
    <property type="term" value="F:DNA binding"/>
    <property type="evidence" value="ECO:0007669"/>
    <property type="project" value="UniProtKB-UniRule"/>
</dbReference>
<protein>
    <recommendedName>
        <fullName evidence="5">Protein BZR1 homolog</fullName>
    </recommendedName>
    <alternativeName>
        <fullName evidence="5">Protein BRASSINAZOLE-RESISTANT 1 homolog</fullName>
    </alternativeName>
</protein>
<comment type="subcellular location">
    <subcellularLocation>
        <location evidence="5">Nucleus</location>
    </subcellularLocation>
</comment>
<evidence type="ECO:0000256" key="4">
    <source>
        <dbReference type="ARBA" id="ARBA00023163"/>
    </source>
</evidence>
<dbReference type="InterPro" id="IPR033264">
    <property type="entry name" value="BZR"/>
</dbReference>
<evidence type="ECO:0000256" key="2">
    <source>
        <dbReference type="ARBA" id="ARBA00023015"/>
    </source>
</evidence>
<dbReference type="GO" id="GO:0005634">
    <property type="term" value="C:nucleus"/>
    <property type="evidence" value="ECO:0007669"/>
    <property type="project" value="UniProtKB-SubCell"/>
</dbReference>
<keyword evidence="5" id="KW-1070">Brassinosteroid signaling pathway</keyword>
<evidence type="ECO:0000256" key="5">
    <source>
        <dbReference type="RuleBase" id="RU369040"/>
    </source>
</evidence>
<sequence length="124" mass="14353">MEMVQKEVVNCSGKSKRGPWLVHRINKDGRVVTRHRFPSDQERQRNCERERNRRSMARKIFSGLRAYGNYKLSKNADTIDLLKALCEEAGWHVEQDGTVYKKVSSEMAQKEDNIDLKLSLSLAS</sequence>
<dbReference type="GO" id="GO:0006351">
    <property type="term" value="P:DNA-templated transcription"/>
    <property type="evidence" value="ECO:0007669"/>
    <property type="project" value="InterPro"/>
</dbReference>
<feature type="domain" description="BES1/BZR1 plant transcription factor N-terminal" evidence="6">
    <location>
        <begin position="35"/>
        <end position="111"/>
    </location>
</feature>
<accession>A0A251TSS2</accession>
<dbReference type="GO" id="GO:0009742">
    <property type="term" value="P:brassinosteroid mediated signaling pathway"/>
    <property type="evidence" value="ECO:0007669"/>
    <property type="project" value="UniProtKB-UniRule"/>
</dbReference>
<evidence type="ECO:0000256" key="1">
    <source>
        <dbReference type="ARBA" id="ARBA00005909"/>
    </source>
</evidence>
<name>A0A251TSS2_HELAN</name>
<reference evidence="7 9" key="1">
    <citation type="journal article" date="2017" name="Nature">
        <title>The sunflower genome provides insights into oil metabolism, flowering and Asterid evolution.</title>
        <authorList>
            <person name="Badouin H."/>
            <person name="Gouzy J."/>
            <person name="Grassa C.J."/>
            <person name="Murat F."/>
            <person name="Staton S.E."/>
            <person name="Cottret L."/>
            <person name="Lelandais-Briere C."/>
            <person name="Owens G.L."/>
            <person name="Carrere S."/>
            <person name="Mayjonade B."/>
            <person name="Legrand L."/>
            <person name="Gill N."/>
            <person name="Kane N.C."/>
            <person name="Bowers J.E."/>
            <person name="Hubner S."/>
            <person name="Bellec A."/>
            <person name="Berard A."/>
            <person name="Berges H."/>
            <person name="Blanchet N."/>
            <person name="Boniface M.C."/>
            <person name="Brunel D."/>
            <person name="Catrice O."/>
            <person name="Chaidir N."/>
            <person name="Claudel C."/>
            <person name="Donnadieu C."/>
            <person name="Faraut T."/>
            <person name="Fievet G."/>
            <person name="Helmstetter N."/>
            <person name="King M."/>
            <person name="Knapp S.J."/>
            <person name="Lai Z."/>
            <person name="Le Paslier M.C."/>
            <person name="Lippi Y."/>
            <person name="Lorenzon L."/>
            <person name="Mandel J.R."/>
            <person name="Marage G."/>
            <person name="Marchand G."/>
            <person name="Marquand E."/>
            <person name="Bret-Mestries E."/>
            <person name="Morien E."/>
            <person name="Nambeesan S."/>
            <person name="Nguyen T."/>
            <person name="Pegot-Espagnet P."/>
            <person name="Pouilly N."/>
            <person name="Raftis F."/>
            <person name="Sallet E."/>
            <person name="Schiex T."/>
            <person name="Thomas J."/>
            <person name="Vandecasteele C."/>
            <person name="Vares D."/>
            <person name="Vear F."/>
            <person name="Vautrin S."/>
            <person name="Crespi M."/>
            <person name="Mangin B."/>
            <person name="Burke J.M."/>
            <person name="Salse J."/>
            <person name="Munos S."/>
            <person name="Vincourt P."/>
            <person name="Rieseberg L.H."/>
            <person name="Langlade N.B."/>
        </authorList>
    </citation>
    <scope>NUCLEOTIDE SEQUENCE [LARGE SCALE GENOMIC DNA]</scope>
    <source>
        <strain evidence="9">cv. SF193</strain>
        <tissue evidence="7">Leaves</tissue>
    </source>
</reference>
<evidence type="ECO:0000313" key="8">
    <source>
        <dbReference type="EMBL" id="OTG13061.1"/>
    </source>
</evidence>
<keyword evidence="9" id="KW-1185">Reference proteome</keyword>
<dbReference type="Gramene" id="mRNA:HanXRQr2_Chr16g0742511">
    <property type="protein sequence ID" value="CDS:HanXRQr2_Chr16g0742511.1"/>
    <property type="gene ID" value="HanXRQr2_Chr16g0742511"/>
</dbReference>
<dbReference type="EMBL" id="CM007899">
    <property type="protein sequence ID" value="OTG13061.1"/>
    <property type="molecule type" value="Genomic_DNA"/>
</dbReference>
<comment type="similarity">
    <text evidence="1 5">Belongs to the BZR/LAT61 family.</text>
</comment>
<dbReference type="PANTHER" id="PTHR31506:SF21">
    <property type="entry name" value="PROTEIN BZR1 HOMOLOG"/>
    <property type="match status" value="1"/>
</dbReference>
<dbReference type="InParanoid" id="A0A251TSS2"/>
<keyword evidence="2 5" id="KW-0805">Transcription regulation</keyword>
<proteinExistence type="inferred from homology"/>
<evidence type="ECO:0000256" key="3">
    <source>
        <dbReference type="ARBA" id="ARBA00023125"/>
    </source>
</evidence>
<dbReference type="Proteomes" id="UP000215914">
    <property type="component" value="Chromosome 10"/>
</dbReference>
<evidence type="ECO:0000259" key="6">
    <source>
        <dbReference type="Pfam" id="PF05687"/>
    </source>
</evidence>
<evidence type="ECO:0000313" key="9">
    <source>
        <dbReference type="Proteomes" id="UP000215914"/>
    </source>
</evidence>
<keyword evidence="4 5" id="KW-0804">Transcription</keyword>
<comment type="function">
    <text evidence="5">Functions in brassinosteroid signaling. May function as transcriptional repressor.</text>
</comment>
<dbReference type="Pfam" id="PF05687">
    <property type="entry name" value="BES1_N"/>
    <property type="match status" value="1"/>
</dbReference>
<keyword evidence="3 5" id="KW-0238">DNA-binding</keyword>
<dbReference type="AlphaFoldDB" id="A0A251TSS2"/>
<dbReference type="GO" id="GO:0003700">
    <property type="term" value="F:DNA-binding transcription factor activity"/>
    <property type="evidence" value="ECO:0007669"/>
    <property type="project" value="UniProtKB-UniRule"/>
</dbReference>
<gene>
    <name evidence="8" type="ORF">HannXRQ_Chr10g0316511</name>
    <name evidence="7" type="ORF">HanXRQr2_Chr16g0742511</name>
</gene>
<organism evidence="8 9">
    <name type="scientific">Helianthus annuus</name>
    <name type="common">Common sunflower</name>
    <dbReference type="NCBI Taxonomy" id="4232"/>
    <lineage>
        <taxon>Eukaryota</taxon>
        <taxon>Viridiplantae</taxon>
        <taxon>Streptophyta</taxon>
        <taxon>Embryophyta</taxon>
        <taxon>Tracheophyta</taxon>
        <taxon>Spermatophyta</taxon>
        <taxon>Magnoliopsida</taxon>
        <taxon>eudicotyledons</taxon>
        <taxon>Gunneridae</taxon>
        <taxon>Pentapetalae</taxon>
        <taxon>asterids</taxon>
        <taxon>campanulids</taxon>
        <taxon>Asterales</taxon>
        <taxon>Asteraceae</taxon>
        <taxon>Asteroideae</taxon>
        <taxon>Heliantheae alliance</taxon>
        <taxon>Heliantheae</taxon>
        <taxon>Helianthus</taxon>
    </lineage>
</organism>